<evidence type="ECO:0000256" key="2">
    <source>
        <dbReference type="ARBA" id="ARBA00023163"/>
    </source>
</evidence>
<evidence type="ECO:0000313" key="5">
    <source>
        <dbReference type="EMBL" id="CAD7576256.1"/>
    </source>
</evidence>
<dbReference type="SMART" id="SM00662">
    <property type="entry name" value="RPOLD"/>
    <property type="match status" value="1"/>
</dbReference>
<dbReference type="InterPro" id="IPR033901">
    <property type="entry name" value="RNAPI/III_AC40"/>
</dbReference>
<keyword evidence="2" id="KW-0804">Transcription</keyword>
<dbReference type="SUPFAM" id="SSF55257">
    <property type="entry name" value="RBP11-like subunits of RNA polymerase"/>
    <property type="match status" value="2"/>
</dbReference>
<evidence type="ECO:0000256" key="1">
    <source>
        <dbReference type="ARBA" id="ARBA00022478"/>
    </source>
</evidence>
<dbReference type="GO" id="GO:0003899">
    <property type="term" value="F:DNA-directed RNA polymerase activity"/>
    <property type="evidence" value="ECO:0007669"/>
    <property type="project" value="InterPro"/>
</dbReference>
<dbReference type="PANTHER" id="PTHR11800">
    <property type="entry name" value="DNA-DIRECTED RNA POLYMERASE"/>
    <property type="match status" value="1"/>
</dbReference>
<dbReference type="GO" id="GO:0003677">
    <property type="term" value="F:DNA binding"/>
    <property type="evidence" value="ECO:0007669"/>
    <property type="project" value="InterPro"/>
</dbReference>
<dbReference type="PROSITE" id="PS00446">
    <property type="entry name" value="RNA_POL_D_30KD"/>
    <property type="match status" value="1"/>
</dbReference>
<dbReference type="InterPro" id="IPR036643">
    <property type="entry name" value="RNApol_insert_sf"/>
</dbReference>
<feature type="region of interest" description="Disordered" evidence="3">
    <location>
        <begin position="27"/>
        <end position="46"/>
    </location>
</feature>
<dbReference type="InterPro" id="IPR036603">
    <property type="entry name" value="RBP11-like"/>
</dbReference>
<dbReference type="Pfam" id="PF01193">
    <property type="entry name" value="RNA_pol_L"/>
    <property type="match status" value="1"/>
</dbReference>
<dbReference type="GO" id="GO:0006351">
    <property type="term" value="P:DNA-templated transcription"/>
    <property type="evidence" value="ECO:0007669"/>
    <property type="project" value="InterPro"/>
</dbReference>
<dbReference type="GO" id="GO:0046983">
    <property type="term" value="F:protein dimerization activity"/>
    <property type="evidence" value="ECO:0007669"/>
    <property type="project" value="InterPro"/>
</dbReference>
<dbReference type="InterPro" id="IPR050518">
    <property type="entry name" value="Rpo3/RPB3_RNA_Pol_subunit"/>
</dbReference>
<gene>
    <name evidence="5" type="ORF">TCMB3V08_LOCUS8828</name>
</gene>
<protein>
    <submittedName>
        <fullName evidence="5">(California timema) hypothetical protein</fullName>
    </submittedName>
</protein>
<feature type="region of interest" description="Disordered" evidence="3">
    <location>
        <begin position="56"/>
        <end position="82"/>
    </location>
</feature>
<dbReference type="Gene3D" id="3.30.1360.10">
    <property type="entry name" value="RNA polymerase, RBP11-like subunit"/>
    <property type="match status" value="3"/>
</dbReference>
<name>A0A7R9JC35_TIMCA</name>
<sequence length="349" mass="40386">MKDVYGSAIVENLKRDAWWNEQEKKVVREKKDSIKRTTDGESETERIGKVELEEGNPHLRGGRVENHLGKTTPSSPDQDLNLDLPVLNSRAAQHDKRKMMIKIIKHNDLEMEFDMIGVHEAIANAFRRLLLSEKMMIKIIKHNDLEMEFDMIGVHEAIANAFRRLLLSEVPSMAIEKVFIYNNTSIIQDEVLAHRLGLIPLKADPRRFEYRQKVSDALSPQDDEDGTEQDTLEFELKVKCTWNTNAHKDTTNPDDLYRNNNGTAFYRLLPEVALTRKVEGEQAERLQKCFSPGVIGVEEKHGKKRAKVLDARYDTCSRNVYRYDDLRDSVKMTRVKDHFICKYISTNTI</sequence>
<dbReference type="PANTHER" id="PTHR11800:SF13">
    <property type="entry name" value="DNA-DIRECTED RNA POLYMERASES I AND III SUBUNIT RPAC1"/>
    <property type="match status" value="1"/>
</dbReference>
<keyword evidence="1" id="KW-0240">DNA-directed RNA polymerase</keyword>
<evidence type="ECO:0000259" key="4">
    <source>
        <dbReference type="SMART" id="SM00662"/>
    </source>
</evidence>
<dbReference type="GO" id="GO:0005666">
    <property type="term" value="C:RNA polymerase III complex"/>
    <property type="evidence" value="ECO:0007669"/>
    <property type="project" value="TreeGrafter"/>
</dbReference>
<dbReference type="AlphaFoldDB" id="A0A7R9JC35"/>
<proteinExistence type="predicted"/>
<feature type="compositionally biased region" description="Polar residues" evidence="3">
    <location>
        <begin position="69"/>
        <end position="78"/>
    </location>
</feature>
<feature type="domain" description="DNA-directed RNA polymerase RpoA/D/Rpb3-type" evidence="4">
    <location>
        <begin position="146"/>
        <end position="347"/>
    </location>
</feature>
<dbReference type="CDD" id="cd07032">
    <property type="entry name" value="RNAP_I_II_AC40"/>
    <property type="match status" value="1"/>
</dbReference>
<reference evidence="5" key="1">
    <citation type="submission" date="2020-11" db="EMBL/GenBank/DDBJ databases">
        <authorList>
            <person name="Tran Van P."/>
        </authorList>
    </citation>
    <scope>NUCLEOTIDE SEQUENCE</scope>
</reference>
<dbReference type="SUPFAM" id="SSF56553">
    <property type="entry name" value="Insert subdomain of RNA polymerase alpha subunit"/>
    <property type="match status" value="1"/>
</dbReference>
<organism evidence="5">
    <name type="scientific">Timema californicum</name>
    <name type="common">California timema</name>
    <name type="synonym">Walking stick</name>
    <dbReference type="NCBI Taxonomy" id="61474"/>
    <lineage>
        <taxon>Eukaryota</taxon>
        <taxon>Metazoa</taxon>
        <taxon>Ecdysozoa</taxon>
        <taxon>Arthropoda</taxon>
        <taxon>Hexapoda</taxon>
        <taxon>Insecta</taxon>
        <taxon>Pterygota</taxon>
        <taxon>Neoptera</taxon>
        <taxon>Polyneoptera</taxon>
        <taxon>Phasmatodea</taxon>
        <taxon>Timematodea</taxon>
        <taxon>Timematoidea</taxon>
        <taxon>Timematidae</taxon>
        <taxon>Timema</taxon>
    </lineage>
</organism>
<dbReference type="InterPro" id="IPR001514">
    <property type="entry name" value="DNA-dir_RNA_pol_30-40kDasu_CS"/>
</dbReference>
<feature type="compositionally biased region" description="Basic and acidic residues" evidence="3">
    <location>
        <begin position="56"/>
        <end position="68"/>
    </location>
</feature>
<evidence type="ECO:0000256" key="3">
    <source>
        <dbReference type="SAM" id="MobiDB-lite"/>
    </source>
</evidence>
<dbReference type="GO" id="GO:0005736">
    <property type="term" value="C:RNA polymerase I complex"/>
    <property type="evidence" value="ECO:0007669"/>
    <property type="project" value="TreeGrafter"/>
</dbReference>
<dbReference type="InterPro" id="IPR011263">
    <property type="entry name" value="DNA-dir_RNA_pol_RpoA/D/Rpb3"/>
</dbReference>
<accession>A0A7R9JC35</accession>
<dbReference type="EMBL" id="OE184028">
    <property type="protein sequence ID" value="CAD7576256.1"/>
    <property type="molecule type" value="Genomic_DNA"/>
</dbReference>